<dbReference type="EMBL" id="JADLZT010000009">
    <property type="protein sequence ID" value="MBF6025512.1"/>
    <property type="molecule type" value="Genomic_DNA"/>
</dbReference>
<dbReference type="Proteomes" id="UP001429984">
    <property type="component" value="Unassembled WGS sequence"/>
</dbReference>
<name>A0ABS0BCU7_9GAMM</name>
<proteinExistence type="predicted"/>
<evidence type="ECO:0000313" key="1">
    <source>
        <dbReference type="EMBL" id="MBF6025512.1"/>
    </source>
</evidence>
<comment type="caution">
    <text evidence="1">The sequence shown here is derived from an EMBL/GenBank/DDBJ whole genome shotgun (WGS) entry which is preliminary data.</text>
</comment>
<protein>
    <submittedName>
        <fullName evidence="1">Uncharacterized protein</fullName>
    </submittedName>
</protein>
<organism evidence="1 2">
    <name type="scientific">Lysobacter niastensis</name>
    <dbReference type="NCBI Taxonomy" id="380629"/>
    <lineage>
        <taxon>Bacteria</taxon>
        <taxon>Pseudomonadati</taxon>
        <taxon>Pseudomonadota</taxon>
        <taxon>Gammaproteobacteria</taxon>
        <taxon>Lysobacterales</taxon>
        <taxon>Lysobacteraceae</taxon>
        <taxon>Lysobacter</taxon>
    </lineage>
</organism>
<gene>
    <name evidence="1" type="ORF">IU514_15870</name>
</gene>
<keyword evidence="2" id="KW-1185">Reference proteome</keyword>
<reference evidence="1 2" key="1">
    <citation type="submission" date="2020-11" db="EMBL/GenBank/DDBJ databases">
        <title>Draft Genome Sequence and Secondary Metabolite Biosynthetic Potential of the Lysobacter niastensis Type strain DSM 18481.</title>
        <authorList>
            <person name="Turrini P."/>
            <person name="Artuso I."/>
            <person name="Tescari M."/>
            <person name="Lugli G.A."/>
            <person name="Frangipani E."/>
            <person name="Ventura M."/>
            <person name="Visca P."/>
        </authorList>
    </citation>
    <scope>NUCLEOTIDE SEQUENCE [LARGE SCALE GENOMIC DNA]</scope>
    <source>
        <strain evidence="1 2">DSM 18481</strain>
    </source>
</reference>
<dbReference type="RefSeq" id="WP_194932117.1">
    <property type="nucleotide sequence ID" value="NZ_JADLZT010000009.1"/>
</dbReference>
<accession>A0ABS0BCU7</accession>
<evidence type="ECO:0000313" key="2">
    <source>
        <dbReference type="Proteomes" id="UP001429984"/>
    </source>
</evidence>
<sequence>MHDETEEEERQEEVTTARRGRRALYGEALTPAQRAARYRKRKQQRMGAAMENLADASDAHLLELLYHHLAGESTTTPSAIVAQVLMELLRRYPDD</sequence>